<sequence length="233" mass="26006">MAKFIVETAILAVGVAVSGYFIQSGLNSFTEKDRTVNVKGLAEMEVEANKVTWPLAYGLLGNDLPSIYQQIQETNKQIIDFLKKKGIKDDEISISAPSIIDNEADRYNSNKQAYRYNVTSVITVTSNQVKLVRQLINEQSELLKQGIAITGEPYRYGVQYEYTGLNDIKPQMIETATKNARAAAEKFATDSESKLGKIKKASQGQFSISDRDDNTPYIKKVRVVTTIDYALED</sequence>
<organism evidence="1 2">
    <name type="scientific">Candidatus Paraprevotella stercoravium</name>
    <dbReference type="NCBI Taxonomy" id="2838725"/>
    <lineage>
        <taxon>Bacteria</taxon>
        <taxon>Pseudomonadati</taxon>
        <taxon>Bacteroidota</taxon>
        <taxon>Bacteroidia</taxon>
        <taxon>Bacteroidales</taxon>
        <taxon>Prevotellaceae</taxon>
        <taxon>Paraprevotella</taxon>
    </lineage>
</organism>
<reference evidence="1" key="2">
    <citation type="submission" date="2021-04" db="EMBL/GenBank/DDBJ databases">
        <authorList>
            <person name="Gilroy R."/>
        </authorList>
    </citation>
    <scope>NUCLEOTIDE SEQUENCE</scope>
    <source>
        <strain evidence="1">G3-2149</strain>
    </source>
</reference>
<accession>A0A9E2L6Q3</accession>
<dbReference type="InterPro" id="IPR052022">
    <property type="entry name" value="26kDa_periplasmic_antigen"/>
</dbReference>
<dbReference type="AlphaFoldDB" id="A0A9E2L6Q3"/>
<comment type="caution">
    <text evidence="1">The sequence shown here is derived from an EMBL/GenBank/DDBJ whole genome shotgun (WGS) entry which is preliminary data.</text>
</comment>
<dbReference type="Gene3D" id="3.30.70.2970">
    <property type="entry name" value="Protein of unknown function (DUF541), domain 2"/>
    <property type="match status" value="1"/>
</dbReference>
<reference evidence="1" key="1">
    <citation type="journal article" date="2021" name="PeerJ">
        <title>Extensive microbial diversity within the chicken gut microbiome revealed by metagenomics and culture.</title>
        <authorList>
            <person name="Gilroy R."/>
            <person name="Ravi A."/>
            <person name="Getino M."/>
            <person name="Pursley I."/>
            <person name="Horton D.L."/>
            <person name="Alikhan N.F."/>
            <person name="Baker D."/>
            <person name="Gharbi K."/>
            <person name="Hall N."/>
            <person name="Watson M."/>
            <person name="Adriaenssens E.M."/>
            <person name="Foster-Nyarko E."/>
            <person name="Jarju S."/>
            <person name="Secka A."/>
            <person name="Antonio M."/>
            <person name="Oren A."/>
            <person name="Chaudhuri R.R."/>
            <person name="La Ragione R."/>
            <person name="Hildebrand F."/>
            <person name="Pallen M.J."/>
        </authorList>
    </citation>
    <scope>NUCLEOTIDE SEQUENCE</scope>
    <source>
        <strain evidence="1">G3-2149</strain>
    </source>
</reference>
<dbReference type="GO" id="GO:0006974">
    <property type="term" value="P:DNA damage response"/>
    <property type="evidence" value="ECO:0007669"/>
    <property type="project" value="TreeGrafter"/>
</dbReference>
<dbReference type="PANTHER" id="PTHR34387">
    <property type="entry name" value="SLR1258 PROTEIN"/>
    <property type="match status" value="1"/>
</dbReference>
<proteinExistence type="predicted"/>
<dbReference type="InterPro" id="IPR007497">
    <property type="entry name" value="SIMPL/DUF541"/>
</dbReference>
<dbReference type="Pfam" id="PF04402">
    <property type="entry name" value="SIMPL"/>
    <property type="match status" value="1"/>
</dbReference>
<dbReference type="InterPro" id="IPR016907">
    <property type="entry name" value="UCP029033"/>
</dbReference>
<protein>
    <submittedName>
        <fullName evidence="1">SIMPL domain-containing protein</fullName>
    </submittedName>
</protein>
<gene>
    <name evidence="1" type="ORF">H9789_01795</name>
</gene>
<dbReference type="EMBL" id="JAHLFU010000032">
    <property type="protein sequence ID" value="MBU3852563.1"/>
    <property type="molecule type" value="Genomic_DNA"/>
</dbReference>
<name>A0A9E2L6Q3_9BACT</name>
<dbReference type="Proteomes" id="UP000823865">
    <property type="component" value="Unassembled WGS sequence"/>
</dbReference>
<evidence type="ECO:0000313" key="1">
    <source>
        <dbReference type="EMBL" id="MBU3852563.1"/>
    </source>
</evidence>
<dbReference type="PANTHER" id="PTHR34387:SF2">
    <property type="entry name" value="SLR1258 PROTEIN"/>
    <property type="match status" value="1"/>
</dbReference>
<dbReference type="PIRSF" id="PIRSF029033">
    <property type="entry name" value="UCP029033"/>
    <property type="match status" value="1"/>
</dbReference>
<evidence type="ECO:0000313" key="2">
    <source>
        <dbReference type="Proteomes" id="UP000823865"/>
    </source>
</evidence>